<proteinExistence type="predicted"/>
<dbReference type="Proteomes" id="UP000039370">
    <property type="component" value="Unassembled WGS sequence"/>
</dbReference>
<accession>A0A0B7IIW7</accession>
<evidence type="ECO:0000313" key="2">
    <source>
        <dbReference type="Proteomes" id="UP000039370"/>
    </source>
</evidence>
<gene>
    <name evidence="1" type="ORF">CCAN11_2360011</name>
</gene>
<sequence>MENFTNLSDRLRLFIEYKGISINKFSASVDASNSYFNKIFEG</sequence>
<reference evidence="2" key="1">
    <citation type="submission" date="2015-01" db="EMBL/GenBank/DDBJ databases">
        <authorList>
            <person name="MANFREDI Pablo"/>
        </authorList>
    </citation>
    <scope>NUCLEOTIDE SEQUENCE [LARGE SCALE GENOMIC DNA]</scope>
    <source>
        <strain evidence="2">Cc11</strain>
    </source>
</reference>
<dbReference type="AlphaFoldDB" id="A0A0B7IIW7"/>
<organism evidence="1 2">
    <name type="scientific">Capnocytophaga canimorsus</name>
    <dbReference type="NCBI Taxonomy" id="28188"/>
    <lineage>
        <taxon>Bacteria</taxon>
        <taxon>Pseudomonadati</taxon>
        <taxon>Bacteroidota</taxon>
        <taxon>Flavobacteriia</taxon>
        <taxon>Flavobacteriales</taxon>
        <taxon>Flavobacteriaceae</taxon>
        <taxon>Capnocytophaga</taxon>
    </lineage>
</organism>
<name>A0A0B7IIW7_9FLAO</name>
<dbReference type="EMBL" id="CDOK01000153">
    <property type="protein sequence ID" value="CEN51816.1"/>
    <property type="molecule type" value="Genomic_DNA"/>
</dbReference>
<evidence type="ECO:0008006" key="3">
    <source>
        <dbReference type="Google" id="ProtNLM"/>
    </source>
</evidence>
<protein>
    <recommendedName>
        <fullName evidence="3">HTH cro/C1-type domain-containing protein</fullName>
    </recommendedName>
</protein>
<evidence type="ECO:0000313" key="1">
    <source>
        <dbReference type="EMBL" id="CEN51816.1"/>
    </source>
</evidence>